<accession>A0A1T5IRA4</accession>
<name>A0A1T5IRA4_9GAMM</name>
<dbReference type="Proteomes" id="UP000190341">
    <property type="component" value="Unassembled WGS sequence"/>
</dbReference>
<dbReference type="RefSeq" id="WP_079722602.1">
    <property type="nucleotide sequence ID" value="NZ_BMCL01000003.1"/>
</dbReference>
<dbReference type="STRING" id="428993.SAMN06296058_0164"/>
<evidence type="ECO:0000313" key="1">
    <source>
        <dbReference type="EMBL" id="SKC41473.1"/>
    </source>
</evidence>
<dbReference type="EMBL" id="FUZV01000001">
    <property type="protein sequence ID" value="SKC41473.1"/>
    <property type="molecule type" value="Genomic_DNA"/>
</dbReference>
<proteinExistence type="predicted"/>
<reference evidence="1 2" key="1">
    <citation type="submission" date="2017-02" db="EMBL/GenBank/DDBJ databases">
        <authorList>
            <person name="Peterson S.W."/>
        </authorList>
    </citation>
    <scope>NUCLEOTIDE SEQUENCE [LARGE SCALE GENOMIC DNA]</scope>
    <source>
        <strain evidence="1 2">P15</strain>
    </source>
</reference>
<keyword evidence="2" id="KW-1185">Reference proteome</keyword>
<protein>
    <submittedName>
        <fullName evidence="1">Uncharacterized protein</fullName>
    </submittedName>
</protein>
<gene>
    <name evidence="1" type="ORF">SAMN06296058_0164</name>
</gene>
<dbReference type="AlphaFoldDB" id="A0A1T5IRA4"/>
<organism evidence="1 2">
    <name type="scientific">Pseudoxanthomonas indica</name>
    <dbReference type="NCBI Taxonomy" id="428993"/>
    <lineage>
        <taxon>Bacteria</taxon>
        <taxon>Pseudomonadati</taxon>
        <taxon>Pseudomonadota</taxon>
        <taxon>Gammaproteobacteria</taxon>
        <taxon>Lysobacterales</taxon>
        <taxon>Lysobacteraceae</taxon>
        <taxon>Pseudoxanthomonas</taxon>
    </lineage>
</organism>
<evidence type="ECO:0000313" key="2">
    <source>
        <dbReference type="Proteomes" id="UP000190341"/>
    </source>
</evidence>
<sequence length="143" mass="15735">MLQATAELAILKSIPGRYLLLGFLGTCVFTSNAGAPTFVPIEQVFMHADKYDGQIVQVAACLNATRHGMALVACNGNSTQVEFEETKGFEADFKRILDLGFNNLDKDPVRLRVSLEGVYHRRSEAGHAWHALDVRSVSLAEVR</sequence>